<evidence type="ECO:0000313" key="2">
    <source>
        <dbReference type="EMBL" id="GFA08657.1"/>
    </source>
</evidence>
<name>A0A699J406_TANCI</name>
<dbReference type="AlphaFoldDB" id="A0A699J406"/>
<gene>
    <name evidence="2" type="ORF">Tci_580629</name>
</gene>
<evidence type="ECO:0008006" key="3">
    <source>
        <dbReference type="Google" id="ProtNLM"/>
    </source>
</evidence>
<proteinExistence type="predicted"/>
<accession>A0A699J406</accession>
<feature type="region of interest" description="Disordered" evidence="1">
    <location>
        <begin position="187"/>
        <end position="239"/>
    </location>
</feature>
<dbReference type="EMBL" id="BKCJ010366836">
    <property type="protein sequence ID" value="GFA08657.1"/>
    <property type="molecule type" value="Genomic_DNA"/>
</dbReference>
<evidence type="ECO:0000256" key="1">
    <source>
        <dbReference type="SAM" id="MobiDB-lite"/>
    </source>
</evidence>
<feature type="compositionally biased region" description="Polar residues" evidence="1">
    <location>
        <begin position="198"/>
        <end position="211"/>
    </location>
</feature>
<organism evidence="2">
    <name type="scientific">Tanacetum cinerariifolium</name>
    <name type="common">Dalmatian daisy</name>
    <name type="synonym">Chrysanthemum cinerariifolium</name>
    <dbReference type="NCBI Taxonomy" id="118510"/>
    <lineage>
        <taxon>Eukaryota</taxon>
        <taxon>Viridiplantae</taxon>
        <taxon>Streptophyta</taxon>
        <taxon>Embryophyta</taxon>
        <taxon>Tracheophyta</taxon>
        <taxon>Spermatophyta</taxon>
        <taxon>Magnoliopsida</taxon>
        <taxon>eudicotyledons</taxon>
        <taxon>Gunneridae</taxon>
        <taxon>Pentapetalae</taxon>
        <taxon>asterids</taxon>
        <taxon>campanulids</taxon>
        <taxon>Asterales</taxon>
        <taxon>Asteraceae</taxon>
        <taxon>Asteroideae</taxon>
        <taxon>Anthemideae</taxon>
        <taxon>Anthemidinae</taxon>
        <taxon>Tanacetum</taxon>
    </lineage>
</organism>
<sequence>MYNNIMAAGSRDRPPMLVPRRYAQWQSCFMRYVDTRSNGDALRKCILQGPYTLSTVTIPGYNRVNLLTSRMSRLVYFESLVDGESTESYYSIFYKMMNEMVRNQLEVATIQVYVQFLQQLQPEWSRFVTVVKQAVDLDKELYHKLFDILKHYQNEVNEIHAKKIAKNANPLAAFAVAQQYPNTYYQAPKSHKSYAPPSKQSSSTRSPVSTRHNGKKIAKLITPPSESTSEEDNDPKQAYRDKDIQKNLAIITKYFKKIYKPTNNYNTPCFWVIDDVNKVTINQLEVPTIQVYVQFLQQLQPEWSRFVTVVKQAVDLDKELYHKLFDILKHYQNKVNEIHAKKIAKNANPLAAFAAAQQYPNTYYPAPKTFSNTKNKNVDTSPRYKNNNQTGQFGNQRTMTIVGARETVGSQETKMEKYYTYQKEKMLMCKQAEKGVPLQAEQADWLEDIDEEVDEQEWEAHYMYMAKIQEVHTTDSGPSFDAEPLEKVHSEDDYNVFFSERHHSEQTVSINNTCVVEKVNSNVILDSSDMCDNDNQADQNAKECNDERDVLANLIKKLKLDTDENKKI</sequence>
<reference evidence="2" key="1">
    <citation type="journal article" date="2019" name="Sci. Rep.">
        <title>Draft genome of Tanacetum cinerariifolium, the natural source of mosquito coil.</title>
        <authorList>
            <person name="Yamashiro T."/>
            <person name="Shiraishi A."/>
            <person name="Satake H."/>
            <person name="Nakayama K."/>
        </authorList>
    </citation>
    <scope>NUCLEOTIDE SEQUENCE</scope>
</reference>
<feature type="compositionally biased region" description="Polar residues" evidence="1">
    <location>
        <begin position="369"/>
        <end position="393"/>
    </location>
</feature>
<feature type="region of interest" description="Disordered" evidence="1">
    <location>
        <begin position="366"/>
        <end position="393"/>
    </location>
</feature>
<protein>
    <recommendedName>
        <fullName evidence="3">Gag-Pol polyprotein</fullName>
    </recommendedName>
</protein>
<comment type="caution">
    <text evidence="2">The sequence shown here is derived from an EMBL/GenBank/DDBJ whole genome shotgun (WGS) entry which is preliminary data.</text>
</comment>